<proteinExistence type="predicted"/>
<dbReference type="EMBL" id="BSXS01014234">
    <property type="protein sequence ID" value="GMF05161.1"/>
    <property type="molecule type" value="Genomic_DNA"/>
</dbReference>
<comment type="caution">
    <text evidence="1">The sequence shown here is derived from an EMBL/GenBank/DDBJ whole genome shotgun (WGS) entry which is preliminary data.</text>
</comment>
<gene>
    <name evidence="1" type="ORF">Amon02_001223600</name>
</gene>
<accession>A0ACB5U9Q8</accession>
<sequence>MSVFLIIVAYFFHKISVNKDDLDQRFAGIRETTHFKGVIWSMGAALVLIYIRTIFKVVDTAAGFGSKVIHTEIPFCVFDGGFCILAVLLLSVFYPGFSFKKTKYVIQIEKEVVSNEKDH</sequence>
<reference evidence="1" key="1">
    <citation type="submission" date="2023-04" db="EMBL/GenBank/DDBJ databases">
        <title>Ambrosiozyma monospora NBRC 10751.</title>
        <authorList>
            <person name="Ichikawa N."/>
            <person name="Sato H."/>
            <person name="Tonouchi N."/>
        </authorList>
    </citation>
    <scope>NUCLEOTIDE SEQUENCE</scope>
    <source>
        <strain evidence="1">NBRC 10751</strain>
    </source>
</reference>
<dbReference type="Proteomes" id="UP001165064">
    <property type="component" value="Unassembled WGS sequence"/>
</dbReference>
<name>A0ACB5U9Q8_AMBMO</name>
<protein>
    <submittedName>
        <fullName evidence="1">Unnamed protein product</fullName>
    </submittedName>
</protein>
<keyword evidence="2" id="KW-1185">Reference proteome</keyword>
<organism evidence="1 2">
    <name type="scientific">Ambrosiozyma monospora</name>
    <name type="common">Yeast</name>
    <name type="synonym">Endomycopsis monosporus</name>
    <dbReference type="NCBI Taxonomy" id="43982"/>
    <lineage>
        <taxon>Eukaryota</taxon>
        <taxon>Fungi</taxon>
        <taxon>Dikarya</taxon>
        <taxon>Ascomycota</taxon>
        <taxon>Saccharomycotina</taxon>
        <taxon>Pichiomycetes</taxon>
        <taxon>Pichiales</taxon>
        <taxon>Pichiaceae</taxon>
        <taxon>Ambrosiozyma</taxon>
    </lineage>
</organism>
<evidence type="ECO:0000313" key="1">
    <source>
        <dbReference type="EMBL" id="GMF05161.1"/>
    </source>
</evidence>
<evidence type="ECO:0000313" key="2">
    <source>
        <dbReference type="Proteomes" id="UP001165064"/>
    </source>
</evidence>